<dbReference type="EMBL" id="FPJO01000055">
    <property type="protein sequence ID" value="SFY44918.1"/>
    <property type="molecule type" value="Genomic_DNA"/>
</dbReference>
<dbReference type="InterPro" id="IPR036754">
    <property type="entry name" value="YbaK/aa-tRNA-synt-asso_dom_sf"/>
</dbReference>
<reference evidence="1 2" key="1">
    <citation type="submission" date="2016-11" db="EMBL/GenBank/DDBJ databases">
        <authorList>
            <person name="Jaros S."/>
            <person name="Januszkiewicz K."/>
            <person name="Wedrychowicz H."/>
        </authorList>
    </citation>
    <scope>NUCLEOTIDE SEQUENCE [LARGE SCALE GENOMIC DNA]</scope>
    <source>
        <strain evidence="1 2">OK807</strain>
    </source>
</reference>
<organism evidence="1 2">
    <name type="scientific">Streptomyces atratus</name>
    <dbReference type="NCBI Taxonomy" id="1893"/>
    <lineage>
        <taxon>Bacteria</taxon>
        <taxon>Bacillati</taxon>
        <taxon>Actinomycetota</taxon>
        <taxon>Actinomycetes</taxon>
        <taxon>Kitasatosporales</taxon>
        <taxon>Streptomycetaceae</taxon>
        <taxon>Streptomyces</taxon>
    </lineage>
</organism>
<name>A0A1K2FBU8_STRAR</name>
<dbReference type="GO" id="GO:0002161">
    <property type="term" value="F:aminoacyl-tRNA deacylase activity"/>
    <property type="evidence" value="ECO:0007669"/>
    <property type="project" value="InterPro"/>
</dbReference>
<dbReference type="OrthoDB" id="5524888at2"/>
<dbReference type="STRING" id="1893.SAMN02787144_105515"/>
<dbReference type="AlphaFoldDB" id="A0A1K2FBU8"/>
<evidence type="ECO:0000313" key="2">
    <source>
        <dbReference type="Proteomes" id="UP000181909"/>
    </source>
</evidence>
<dbReference type="Proteomes" id="UP000181909">
    <property type="component" value="Unassembled WGS sequence"/>
</dbReference>
<accession>A0A1K2FBU8</accession>
<dbReference type="SUPFAM" id="SSF55826">
    <property type="entry name" value="YbaK/ProRS associated domain"/>
    <property type="match status" value="1"/>
</dbReference>
<gene>
    <name evidence="1" type="ORF">SAMN02787144_105515</name>
</gene>
<protein>
    <submittedName>
        <fullName evidence="1">Ala-tRNA(Pro) deacylase</fullName>
    </submittedName>
</protein>
<proteinExistence type="predicted"/>
<sequence length="61" mass="6433">MGAVPPVSFSSELVLVADADFLSAHEEIAFNAGDLDRSIVMAVKDYVRVADPVVASPTADR</sequence>
<evidence type="ECO:0000313" key="1">
    <source>
        <dbReference type="EMBL" id="SFY44918.1"/>
    </source>
</evidence>
<dbReference type="Gene3D" id="3.90.960.10">
    <property type="entry name" value="YbaK/aminoacyl-tRNA synthetase-associated domain"/>
    <property type="match status" value="1"/>
</dbReference>